<reference evidence="3" key="1">
    <citation type="submission" date="2019-07" db="EMBL/GenBank/DDBJ databases">
        <title>Chitinimonas sp. nov., isolated from Ny-Alesund, arctica soil.</title>
        <authorList>
            <person name="Xu Q."/>
            <person name="Peng F."/>
        </authorList>
    </citation>
    <scope>NUCLEOTIDE SEQUENCE [LARGE SCALE GENOMIC DNA]</scope>
    <source>
        <strain evidence="3">R3-44</strain>
    </source>
</reference>
<organism evidence="2 3">
    <name type="scientific">Chitinimonas arctica</name>
    <dbReference type="NCBI Taxonomy" id="2594795"/>
    <lineage>
        <taxon>Bacteria</taxon>
        <taxon>Pseudomonadati</taxon>
        <taxon>Pseudomonadota</taxon>
        <taxon>Betaproteobacteria</taxon>
        <taxon>Neisseriales</taxon>
        <taxon>Chitinibacteraceae</taxon>
        <taxon>Chitinimonas</taxon>
    </lineage>
</organism>
<dbReference type="InterPro" id="IPR011009">
    <property type="entry name" value="Kinase-like_dom_sf"/>
</dbReference>
<name>A0A516SLG0_9NEIS</name>
<dbReference type="Pfam" id="PF01636">
    <property type="entry name" value="APH"/>
    <property type="match status" value="1"/>
</dbReference>
<proteinExistence type="predicted"/>
<dbReference type="SUPFAM" id="SSF56112">
    <property type="entry name" value="Protein kinase-like (PK-like)"/>
    <property type="match status" value="1"/>
</dbReference>
<dbReference type="PANTHER" id="PTHR40086">
    <property type="entry name" value="PHOSPHOTRANSFERASE YTMP-RELATED"/>
    <property type="match status" value="1"/>
</dbReference>
<dbReference type="PANTHER" id="PTHR40086:SF1">
    <property type="entry name" value="CELL CYCLE REGULATOR CCRZ"/>
    <property type="match status" value="1"/>
</dbReference>
<dbReference type="InterPro" id="IPR052077">
    <property type="entry name" value="CcrZ_PhaseVar_Mediator"/>
</dbReference>
<dbReference type="AlphaFoldDB" id="A0A516SLG0"/>
<accession>A0A516SLG0</accession>
<keyword evidence="3" id="KW-1185">Reference proteome</keyword>
<dbReference type="KEGG" id="cari:FNU76_23000"/>
<keyword evidence="2" id="KW-0808">Transferase</keyword>
<gene>
    <name evidence="2" type="ORF">FNU76_23000</name>
</gene>
<dbReference type="GO" id="GO:0016740">
    <property type="term" value="F:transferase activity"/>
    <property type="evidence" value="ECO:0007669"/>
    <property type="project" value="UniProtKB-KW"/>
</dbReference>
<dbReference type="InterPro" id="IPR002575">
    <property type="entry name" value="Aminoglycoside_PTrfase"/>
</dbReference>
<evidence type="ECO:0000313" key="2">
    <source>
        <dbReference type="EMBL" id="QDQ28982.1"/>
    </source>
</evidence>
<dbReference type="OrthoDB" id="3806873at2"/>
<protein>
    <submittedName>
        <fullName evidence="2">Phosphotransferase</fullName>
    </submittedName>
</protein>
<dbReference type="Gene3D" id="3.90.1200.10">
    <property type="match status" value="1"/>
</dbReference>
<dbReference type="Proteomes" id="UP000317550">
    <property type="component" value="Chromosome"/>
</dbReference>
<dbReference type="EMBL" id="CP041730">
    <property type="protein sequence ID" value="QDQ28982.1"/>
    <property type="molecule type" value="Genomic_DNA"/>
</dbReference>
<feature type="domain" description="Aminoglycoside phosphotransferase" evidence="1">
    <location>
        <begin position="47"/>
        <end position="235"/>
    </location>
</feature>
<sequence length="325" mass="34757">MKALDLSLLTPEISQALVAAFGNQAVDKLAAMAGGRSGALLLSLSVAGSDYVLRKVDPARPQHQVRLEREFACMAIAAERELAPRLLYSDVANGIAIMAHIHGGALGRTPQHIERAARTLRHLHDGPAFPAGARLADIVAYFDGRLREKNGVGLPGRLTDIMAEIEFATARFACSAPCHNDLNPTNILETADSIFLIDWETACMGDPFLDLAQLGVFNFPGREQREALLASYLARAPIELECARMVLARVQALGFYAAGFALFAALSGAANEVEVVPLVMSDLLALLGAQQGRVAPALVAASLAAEMEREWASNECSVARQLMLS</sequence>
<evidence type="ECO:0000259" key="1">
    <source>
        <dbReference type="Pfam" id="PF01636"/>
    </source>
</evidence>
<evidence type="ECO:0000313" key="3">
    <source>
        <dbReference type="Proteomes" id="UP000317550"/>
    </source>
</evidence>